<comment type="caution">
    <text evidence="3">The sequence shown here is derived from an EMBL/GenBank/DDBJ whole genome shotgun (WGS) entry which is preliminary data.</text>
</comment>
<dbReference type="OMA" id="YLMAVHE"/>
<reference evidence="3 4" key="1">
    <citation type="journal article" date="2010" name="BMC Genomics">
        <title>Genome analysis and comparative genomics of a Giardia intestinalis assemblage E isolate.</title>
        <authorList>
            <person name="Jerlstrom-Hultqvist J."/>
            <person name="Franzen O."/>
            <person name="Ankarklev J."/>
            <person name="Xu F."/>
            <person name="Nohynkova E."/>
            <person name="Andersson J.O."/>
            <person name="Svard S.G."/>
            <person name="Andersson B."/>
        </authorList>
    </citation>
    <scope>NUCLEOTIDE SEQUENCE [LARGE SCALE GENOMIC DNA]</scope>
    <source>
        <strain evidence="3 4">P15</strain>
    </source>
</reference>
<dbReference type="OrthoDB" id="10253701at2759"/>
<proteinExistence type="predicted"/>
<gene>
    <name evidence="3" type="ORF">GLP15_3670</name>
</gene>
<feature type="chain" id="PRO_5003144829" evidence="2">
    <location>
        <begin position="21"/>
        <end position="1276"/>
    </location>
</feature>
<dbReference type="AlphaFoldDB" id="E1EYT1"/>
<evidence type="ECO:0000256" key="1">
    <source>
        <dbReference type="SAM" id="Phobius"/>
    </source>
</evidence>
<organism evidence="3 4">
    <name type="scientific">Giardia intestinalis (strain P15)</name>
    <name type="common">Giardia lamblia</name>
    <dbReference type="NCBI Taxonomy" id="658858"/>
    <lineage>
        <taxon>Eukaryota</taxon>
        <taxon>Metamonada</taxon>
        <taxon>Diplomonadida</taxon>
        <taxon>Hexamitidae</taxon>
        <taxon>Giardiinae</taxon>
        <taxon>Giardia</taxon>
    </lineage>
</organism>
<sequence length="1276" mass="143669">MPIFPLVLVVLAIASGESESKLTRDNIMSASVTKRTIHSLAAVLGNEFVLDPPHKGDLIKKDRTLIETRSIQYFISAIAKLLGLNEPQNVTLGQLHLALASRGNNNLATGLLAHAYHRGVLGYPKTDTVAHFLYYNLVDAWASGIEHAYPYEYTNVDPLQIARYGSKHESETMSSAEREFMLDEAGLHPESGQALLVLSCFLTGDYGFPKSSLFLARFAAIAAIVDGTGQNEEPDLFDLTLVNTKLQKYLNPSDSNDHPDGFYRVIDTIPSLDLYKYKANLALSNHAYIEAIVQIVRASEALLIAEYPEVFGLPGNITYFEYLSHPEYNLKTSNSTLIREAITIYLRQSRHFVPFVYAIHQDLEKRVNVSYEAYAETLMYNPWFMRSPQETCTRRGQAFGIIASSLFSGHSVPDEYVSSTFILQATRILYLMAVHEGCHMGLAGLAYQTLMGFRMPTEDYLYYGDPTAHMYPVMHYLNLSSSTLYTIGTRSLIPAKLIGFTTVKRINNLDTVLPRTLEAIMALDVASIAGSFESSFYLSLILSRKVTEFSVRSFGLNYLWSASMATLIEHRFKQLKISIYKNCSTNNLDLYGGAPINVQFANYLANHSANVGHLGGQIASGYCLYTGQGSHFVNSTHGNNVWNVAARRIVARDCISQYVRFLTTGKTSKKRQLLSAYLANGMLGCRTSLKNAVKMILESAKHNCTHNVVYNESGFRAWWIRKDKCLLPNLTMYGSTNTRYVKSQAHIYLAATLLANFCKVEDPGCAILMAKTIKMDPIAAIDALFKVDLQTNDVATVGNAFYNLISINGTLMQYYLKHRLGAASPKYRNTTLLRDIGLVRYTQELANTHSRCLLCKIKEIHDRLIRYYSTPKEPYKHMMGVNKANIFTLIVSYIYNMIGFFYAYLDILLRLLENNLIKRSLRMLDMTASLLYMKVFEPIATVISSVRKGLSTSITAMHRFALAVFMLIGSTKDENASLDLDLRTRILDADDEPLTVQGRILGGNYGSTHRGMATVSRSSSGLARVLDSCYMIPYLLAHHGAFTGSQELLDEHLKDLPYCLQLSSIISSESASALMDIYDKSPSKRQLTEFTEQDIHQYLLELDNAFLNIQLHYKLPTMNYLFNYVKGHLLYQRLELGYETRRNKDFRNMLAYQTNEFLSLFENSSVLAGVTSLSDFRILTQASINRLTSMISAGIKDAQLTVGAYPQIMWDYGLDFDWQLLNGVRYTPLFTAQTLIIVVVKLKEHIGVYCAAICALYYLILYDSTCVIFKNRRNLH</sequence>
<evidence type="ECO:0000313" key="3">
    <source>
        <dbReference type="EMBL" id="EFO64636.1"/>
    </source>
</evidence>
<dbReference type="VEuPathDB" id="GiardiaDB:GLP15_3670"/>
<evidence type="ECO:0000256" key="2">
    <source>
        <dbReference type="SAM" id="SignalP"/>
    </source>
</evidence>
<dbReference type="EMBL" id="ACVC01000075">
    <property type="protein sequence ID" value="EFO64636.1"/>
    <property type="molecule type" value="Genomic_DNA"/>
</dbReference>
<keyword evidence="2" id="KW-0732">Signal</keyword>
<evidence type="ECO:0000313" key="4">
    <source>
        <dbReference type="Proteomes" id="UP000008974"/>
    </source>
</evidence>
<dbReference type="Proteomes" id="UP000008974">
    <property type="component" value="Unassembled WGS sequence"/>
</dbReference>
<accession>E1EYT1</accession>
<keyword evidence="1" id="KW-1133">Transmembrane helix</keyword>
<name>E1EYT1_GIAIA</name>
<protein>
    <submittedName>
        <fullName evidence="3">Uncharacterized protein</fullName>
    </submittedName>
</protein>
<feature type="signal peptide" evidence="2">
    <location>
        <begin position="1"/>
        <end position="20"/>
    </location>
</feature>
<keyword evidence="1" id="KW-0812">Transmembrane</keyword>
<feature type="transmembrane region" description="Helical" evidence="1">
    <location>
        <begin position="886"/>
        <end position="912"/>
    </location>
</feature>
<feature type="transmembrane region" description="Helical" evidence="1">
    <location>
        <begin position="1246"/>
        <end position="1269"/>
    </location>
</feature>
<keyword evidence="1" id="KW-0472">Membrane</keyword>